<dbReference type="Pfam" id="PF00096">
    <property type="entry name" value="zf-C2H2"/>
    <property type="match status" value="4"/>
</dbReference>
<keyword evidence="2" id="KW-0479">Metal-binding</keyword>
<dbReference type="PROSITE" id="PS00028">
    <property type="entry name" value="ZINC_FINGER_C2H2_1"/>
    <property type="match status" value="8"/>
</dbReference>
<keyword evidence="4 9" id="KW-0863">Zinc-finger</keyword>
<evidence type="ECO:0000256" key="7">
    <source>
        <dbReference type="ARBA" id="ARBA00023163"/>
    </source>
</evidence>
<dbReference type="Gene3D" id="3.30.160.60">
    <property type="entry name" value="Classic Zinc Finger"/>
    <property type="match status" value="5"/>
</dbReference>
<feature type="domain" description="C2H2-type" evidence="10">
    <location>
        <begin position="306"/>
        <end position="336"/>
    </location>
</feature>
<gene>
    <name evidence="11" type="ORF">AAHA92_15182</name>
</gene>
<organism evidence="11 12">
    <name type="scientific">Salvia divinorum</name>
    <name type="common">Maria pastora</name>
    <name type="synonym">Diviner's sage</name>
    <dbReference type="NCBI Taxonomy" id="28513"/>
    <lineage>
        <taxon>Eukaryota</taxon>
        <taxon>Viridiplantae</taxon>
        <taxon>Streptophyta</taxon>
        <taxon>Embryophyta</taxon>
        <taxon>Tracheophyta</taxon>
        <taxon>Spermatophyta</taxon>
        <taxon>Magnoliopsida</taxon>
        <taxon>eudicotyledons</taxon>
        <taxon>Gunneridae</taxon>
        <taxon>Pentapetalae</taxon>
        <taxon>asterids</taxon>
        <taxon>lamiids</taxon>
        <taxon>Lamiales</taxon>
        <taxon>Lamiaceae</taxon>
        <taxon>Nepetoideae</taxon>
        <taxon>Mentheae</taxon>
        <taxon>Salviinae</taxon>
        <taxon>Salvia</taxon>
        <taxon>Salvia subgen. Calosphace</taxon>
    </lineage>
</organism>
<keyword evidence="7" id="KW-0804">Transcription</keyword>
<keyword evidence="12" id="KW-1185">Reference proteome</keyword>
<sequence length="422" mass="48490">MVDEGVKSKSRDPIFKDIRRYYCEYCGICRSKKTLIAAHIQAQHAEEFKENELNEENDNGEKLNKCDECGASFSKPAHLKQHIQSHSLERPFICSVDDCDSSYRRKDHLNRHMLQHEGKLFECPVESCKRTFTLPGNMTRHVKDYHYESAPTDIEQPKGSDSTKSNKYEESQEKLLECPVKDCKRAFKLEGHMAWHVKEFHGESARADVNHPMEHVCAEPHCGKVFRYASKLCKHEDSHVLLNSSEAYCAEPGCMKYFANERCLKEHIQSCHQYVMCDECGMKQLKKNIKRHMRIHKSELSSTGRINCSVEGCSLTFSTTSNLNKHMKAVHLELKPFACGMPGCNKRFAFKHVRDNHEKSGCHVYIPGGDFEASDEQFRSRPRGGRKRNYPVIETLMRKRIVPPSEPGLARNEGGDCPPCQF</sequence>
<feature type="domain" description="C2H2-type" evidence="10">
    <location>
        <begin position="92"/>
        <end position="121"/>
    </location>
</feature>
<proteinExistence type="predicted"/>
<dbReference type="InterPro" id="IPR051061">
    <property type="entry name" value="Zinc_finger_trans_reg"/>
</dbReference>
<accession>A0ABD1HEQ4</accession>
<evidence type="ECO:0000256" key="9">
    <source>
        <dbReference type="PROSITE-ProRule" id="PRU00042"/>
    </source>
</evidence>
<feature type="domain" description="C2H2-type" evidence="10">
    <location>
        <begin position="215"/>
        <end position="239"/>
    </location>
</feature>
<dbReference type="PROSITE" id="PS50157">
    <property type="entry name" value="ZINC_FINGER_C2H2_2"/>
    <property type="match status" value="5"/>
</dbReference>
<keyword evidence="6" id="KW-0805">Transcription regulation</keyword>
<evidence type="ECO:0000313" key="12">
    <source>
        <dbReference type="Proteomes" id="UP001567538"/>
    </source>
</evidence>
<comment type="subcellular location">
    <subcellularLocation>
        <location evidence="1">Nucleus</location>
    </subcellularLocation>
</comment>
<reference evidence="11 12" key="1">
    <citation type="submission" date="2024-06" db="EMBL/GenBank/DDBJ databases">
        <title>A chromosome level genome sequence of Diviner's sage (Salvia divinorum).</title>
        <authorList>
            <person name="Ford S.A."/>
            <person name="Ro D.-K."/>
            <person name="Ness R.W."/>
            <person name="Phillips M.A."/>
        </authorList>
    </citation>
    <scope>NUCLEOTIDE SEQUENCE [LARGE SCALE GENOMIC DNA]</scope>
    <source>
        <strain evidence="11">SAF-2024a</strain>
        <tissue evidence="11">Leaf</tissue>
    </source>
</reference>
<dbReference type="SMART" id="SM00355">
    <property type="entry name" value="ZnF_C2H2"/>
    <property type="match status" value="10"/>
</dbReference>
<dbReference type="EMBL" id="JBEAFC010000006">
    <property type="protein sequence ID" value="KAL1554639.1"/>
    <property type="molecule type" value="Genomic_DNA"/>
</dbReference>
<evidence type="ECO:0000256" key="8">
    <source>
        <dbReference type="ARBA" id="ARBA00023242"/>
    </source>
</evidence>
<protein>
    <submittedName>
        <fullName evidence="11">Transcription factor IIIA-like</fullName>
    </submittedName>
</protein>
<feature type="domain" description="C2H2-type" evidence="10">
    <location>
        <begin position="121"/>
        <end position="151"/>
    </location>
</feature>
<dbReference type="InterPro" id="IPR036236">
    <property type="entry name" value="Znf_C2H2_sf"/>
</dbReference>
<dbReference type="GO" id="GO:0008270">
    <property type="term" value="F:zinc ion binding"/>
    <property type="evidence" value="ECO:0007669"/>
    <property type="project" value="UniProtKB-KW"/>
</dbReference>
<comment type="caution">
    <text evidence="11">The sequence shown here is derived from an EMBL/GenBank/DDBJ whole genome shotgun (WGS) entry which is preliminary data.</text>
</comment>
<evidence type="ECO:0000256" key="4">
    <source>
        <dbReference type="ARBA" id="ARBA00022771"/>
    </source>
</evidence>
<dbReference type="FunFam" id="3.30.160.60:FF:000100">
    <property type="entry name" value="Zinc finger 45-like"/>
    <property type="match status" value="1"/>
</dbReference>
<keyword evidence="3" id="KW-0677">Repeat</keyword>
<feature type="domain" description="C2H2-type" evidence="10">
    <location>
        <begin position="64"/>
        <end position="91"/>
    </location>
</feature>
<name>A0ABD1HEQ4_SALDI</name>
<dbReference type="Proteomes" id="UP001567538">
    <property type="component" value="Unassembled WGS sequence"/>
</dbReference>
<evidence type="ECO:0000256" key="5">
    <source>
        <dbReference type="ARBA" id="ARBA00022833"/>
    </source>
</evidence>
<dbReference type="AlphaFoldDB" id="A0ABD1HEQ4"/>
<evidence type="ECO:0000313" key="11">
    <source>
        <dbReference type="EMBL" id="KAL1554639.1"/>
    </source>
</evidence>
<dbReference type="InterPro" id="IPR013087">
    <property type="entry name" value="Znf_C2H2_type"/>
</dbReference>
<dbReference type="GO" id="GO:0005634">
    <property type="term" value="C:nucleus"/>
    <property type="evidence" value="ECO:0007669"/>
    <property type="project" value="UniProtKB-SubCell"/>
</dbReference>
<evidence type="ECO:0000256" key="3">
    <source>
        <dbReference type="ARBA" id="ARBA00022737"/>
    </source>
</evidence>
<evidence type="ECO:0000256" key="6">
    <source>
        <dbReference type="ARBA" id="ARBA00023015"/>
    </source>
</evidence>
<keyword evidence="5" id="KW-0862">Zinc</keyword>
<dbReference type="PANTHER" id="PTHR46179">
    <property type="entry name" value="ZINC FINGER PROTEIN"/>
    <property type="match status" value="1"/>
</dbReference>
<dbReference type="PANTHER" id="PTHR46179:SF13">
    <property type="entry name" value="C2H2-TYPE DOMAIN-CONTAINING PROTEIN"/>
    <property type="match status" value="1"/>
</dbReference>
<evidence type="ECO:0000256" key="2">
    <source>
        <dbReference type="ARBA" id="ARBA00022723"/>
    </source>
</evidence>
<evidence type="ECO:0000259" key="10">
    <source>
        <dbReference type="PROSITE" id="PS50157"/>
    </source>
</evidence>
<dbReference type="SUPFAM" id="SSF57667">
    <property type="entry name" value="beta-beta-alpha zinc fingers"/>
    <property type="match status" value="3"/>
</dbReference>
<evidence type="ECO:0000256" key="1">
    <source>
        <dbReference type="ARBA" id="ARBA00004123"/>
    </source>
</evidence>
<keyword evidence="8" id="KW-0539">Nucleus</keyword>